<protein>
    <submittedName>
        <fullName evidence="2">Uncharacterized protein</fullName>
    </submittedName>
</protein>
<dbReference type="Proteomes" id="UP000008370">
    <property type="component" value="Unassembled WGS sequence"/>
</dbReference>
<dbReference type="RefSeq" id="XP_007403086.1">
    <property type="nucleotide sequence ID" value="XM_007403024.1"/>
</dbReference>
<dbReference type="InParanoid" id="K5UFY7"/>
<dbReference type="GeneID" id="18919404"/>
<organism evidence="2 3">
    <name type="scientific">Phanerochaete carnosa (strain HHB-10118-sp)</name>
    <name type="common">White-rot fungus</name>
    <name type="synonym">Peniophora carnosa</name>
    <dbReference type="NCBI Taxonomy" id="650164"/>
    <lineage>
        <taxon>Eukaryota</taxon>
        <taxon>Fungi</taxon>
        <taxon>Dikarya</taxon>
        <taxon>Basidiomycota</taxon>
        <taxon>Agaricomycotina</taxon>
        <taxon>Agaricomycetes</taxon>
        <taxon>Polyporales</taxon>
        <taxon>Phanerochaetaceae</taxon>
        <taxon>Phanerochaete</taxon>
    </lineage>
</organism>
<sequence>MPLLISLLEHRKEHGLGVKRLDIDFGTKIGPRDEFERDIGKLEALVEELEYRNETSEDKVRHLRWPFW</sequence>
<dbReference type="AlphaFoldDB" id="K5UFY7"/>
<feature type="coiled-coil region" evidence="1">
    <location>
        <begin position="32"/>
        <end position="59"/>
    </location>
</feature>
<dbReference type="EMBL" id="JH931143">
    <property type="protein sequence ID" value="EKM48361.1"/>
    <property type="molecule type" value="Genomic_DNA"/>
</dbReference>
<keyword evidence="1" id="KW-0175">Coiled coil</keyword>
<evidence type="ECO:0000313" key="2">
    <source>
        <dbReference type="EMBL" id="EKM48361.1"/>
    </source>
</evidence>
<evidence type="ECO:0000256" key="1">
    <source>
        <dbReference type="SAM" id="Coils"/>
    </source>
</evidence>
<reference evidence="2 3" key="1">
    <citation type="journal article" date="2012" name="BMC Genomics">
        <title>Comparative genomics of the white-rot fungi, Phanerochaete carnosa and P. chrysosporium, to elucidate the genetic basis of the distinct wood types they colonize.</title>
        <authorList>
            <person name="Suzuki H."/>
            <person name="MacDonald J."/>
            <person name="Syed K."/>
            <person name="Salamov A."/>
            <person name="Hori C."/>
            <person name="Aerts A."/>
            <person name="Henrissat B."/>
            <person name="Wiebenga A."/>
            <person name="vanKuyk P.A."/>
            <person name="Barry K."/>
            <person name="Lindquist E."/>
            <person name="LaButti K."/>
            <person name="Lapidus A."/>
            <person name="Lucas S."/>
            <person name="Coutinho P."/>
            <person name="Gong Y."/>
            <person name="Samejima M."/>
            <person name="Mahadevan R."/>
            <person name="Abou-Zaid M."/>
            <person name="de Vries R.P."/>
            <person name="Igarashi K."/>
            <person name="Yadav J.S."/>
            <person name="Grigoriev I.V."/>
            <person name="Master E.R."/>
        </authorList>
    </citation>
    <scope>NUCLEOTIDE SEQUENCE [LARGE SCALE GENOMIC DNA]</scope>
    <source>
        <strain evidence="2 3">HHB-10118-sp</strain>
    </source>
</reference>
<keyword evidence="3" id="KW-1185">Reference proteome</keyword>
<name>K5UFY7_PHACS</name>
<dbReference type="HOGENOM" id="CLU_2794761_0_0_1"/>
<proteinExistence type="predicted"/>
<evidence type="ECO:0000313" key="3">
    <source>
        <dbReference type="Proteomes" id="UP000008370"/>
    </source>
</evidence>
<dbReference type="KEGG" id="pco:PHACADRAFT_266411"/>
<gene>
    <name evidence="2" type="ORF">PHACADRAFT_266411</name>
</gene>
<accession>K5UFY7</accession>